<name>A0A1Y0ES18_9BURK</name>
<protein>
    <recommendedName>
        <fullName evidence="2">LysM domain-containing protein</fullName>
    </recommendedName>
</protein>
<dbReference type="InterPro" id="IPR036779">
    <property type="entry name" value="LysM_dom_sf"/>
</dbReference>
<organism evidence="3 4">
    <name type="scientific">Comamonas serinivorans</name>
    <dbReference type="NCBI Taxonomy" id="1082851"/>
    <lineage>
        <taxon>Bacteria</taxon>
        <taxon>Pseudomonadati</taxon>
        <taxon>Pseudomonadota</taxon>
        <taxon>Betaproteobacteria</taxon>
        <taxon>Burkholderiales</taxon>
        <taxon>Comamonadaceae</taxon>
        <taxon>Comamonas</taxon>
    </lineage>
</organism>
<dbReference type="OrthoDB" id="9765158at2"/>
<dbReference type="EMBL" id="CP021455">
    <property type="protein sequence ID" value="ARU06393.1"/>
    <property type="molecule type" value="Genomic_DNA"/>
</dbReference>
<dbReference type="Gene3D" id="3.10.350.10">
    <property type="entry name" value="LysM domain"/>
    <property type="match status" value="1"/>
</dbReference>
<feature type="signal peptide" evidence="1">
    <location>
        <begin position="1"/>
        <end position="26"/>
    </location>
</feature>
<gene>
    <name evidence="3" type="ORF">CCO03_18565</name>
</gene>
<proteinExistence type="predicted"/>
<accession>A0A1Y0ES18</accession>
<evidence type="ECO:0000256" key="1">
    <source>
        <dbReference type="SAM" id="SignalP"/>
    </source>
</evidence>
<keyword evidence="1" id="KW-0732">Signal</keyword>
<dbReference type="PANTHER" id="PTHR34700">
    <property type="entry name" value="POTASSIUM BINDING PROTEIN KBP"/>
    <property type="match status" value="1"/>
</dbReference>
<dbReference type="SMART" id="SM00257">
    <property type="entry name" value="LysM"/>
    <property type="match status" value="1"/>
</dbReference>
<evidence type="ECO:0000313" key="4">
    <source>
        <dbReference type="Proteomes" id="UP000196138"/>
    </source>
</evidence>
<sequence length="430" mass="47502">MKLVFPPATIAAATLATLLLPGWAQAQAGNYPITPQQRAAAQAVAEQGVAMSELAPDAPDEYTVRRGDTLWGISAKFLRNPWRWPALWGMNLEQIRNPHLIYPGQRLWLEKVDGRARLRMGQARDGALETVRVTPRNRIEALDASPLPTLAPHLIEPFLAQPLVLDDEALNSAPRVVATQEHRVLVNSGDRAYARGPKDDPLLLNAETPASYRVFREATPLKDPETGDILGYEGHYVGQVKLVRGESNENVPDPVDPPITQVPDAGKEQYWPQPQPASRVSSWFNKRSDDLPVPATIDVLSTVQEIRPGDRLVPEPDADMRTYNPRAPIQLVDGRVISVYGEAVSMVGQNQIASINRGARDGMEPGQVVALFSTGRTVRDLTREGDRERIKLPDERNGLAMVFKVYEKVSYILVLQINDGVKAGDRIVNP</sequence>
<dbReference type="PROSITE" id="PS51782">
    <property type="entry name" value="LYSM"/>
    <property type="match status" value="1"/>
</dbReference>
<dbReference type="RefSeq" id="WP_087283492.1">
    <property type="nucleotide sequence ID" value="NZ_CP021455.1"/>
</dbReference>
<evidence type="ECO:0000259" key="2">
    <source>
        <dbReference type="PROSITE" id="PS51782"/>
    </source>
</evidence>
<dbReference type="AlphaFoldDB" id="A0A1Y0ES18"/>
<dbReference type="PANTHER" id="PTHR34700:SF4">
    <property type="entry name" value="PHAGE-LIKE ELEMENT PBSX PROTEIN XKDP"/>
    <property type="match status" value="1"/>
</dbReference>
<dbReference type="KEGG" id="cser:CCO03_18565"/>
<reference evidence="3 4" key="1">
    <citation type="submission" date="2017-05" db="EMBL/GenBank/DDBJ databases">
        <authorList>
            <person name="Song R."/>
            <person name="Chenine A.L."/>
            <person name="Ruprecht R.M."/>
        </authorList>
    </citation>
    <scope>NUCLEOTIDE SEQUENCE [LARGE SCALE GENOMIC DNA]</scope>
    <source>
        <strain evidence="3 4">DSM 26136</strain>
    </source>
</reference>
<feature type="chain" id="PRO_5012530518" description="LysM domain-containing protein" evidence="1">
    <location>
        <begin position="27"/>
        <end position="430"/>
    </location>
</feature>
<keyword evidence="4" id="KW-1185">Reference proteome</keyword>
<feature type="domain" description="LysM" evidence="2">
    <location>
        <begin position="60"/>
        <end position="109"/>
    </location>
</feature>
<dbReference type="SUPFAM" id="SSF54106">
    <property type="entry name" value="LysM domain"/>
    <property type="match status" value="1"/>
</dbReference>
<dbReference type="InterPro" id="IPR018392">
    <property type="entry name" value="LysM"/>
</dbReference>
<evidence type="ECO:0000313" key="3">
    <source>
        <dbReference type="EMBL" id="ARU06393.1"/>
    </source>
</evidence>
<dbReference type="Proteomes" id="UP000196138">
    <property type="component" value="Chromosome"/>
</dbReference>
<dbReference type="CDD" id="cd00118">
    <property type="entry name" value="LysM"/>
    <property type="match status" value="1"/>
</dbReference>
<dbReference type="InterPro" id="IPR052196">
    <property type="entry name" value="Bact_Kbp"/>
</dbReference>
<dbReference type="Pfam" id="PF01476">
    <property type="entry name" value="LysM"/>
    <property type="match status" value="1"/>
</dbReference>